<feature type="transmembrane region" description="Helical" evidence="5">
    <location>
        <begin position="359"/>
        <end position="383"/>
    </location>
</feature>
<dbReference type="eggNOG" id="KOG0255">
    <property type="taxonomic scope" value="Eukaryota"/>
</dbReference>
<feature type="transmembrane region" description="Helical" evidence="5">
    <location>
        <begin position="427"/>
        <end position="448"/>
    </location>
</feature>
<feature type="transmembrane region" description="Helical" evidence="5">
    <location>
        <begin position="38"/>
        <end position="61"/>
    </location>
</feature>
<feature type="transmembrane region" description="Helical" evidence="5">
    <location>
        <begin position="163"/>
        <end position="181"/>
    </location>
</feature>
<evidence type="ECO:0000256" key="4">
    <source>
        <dbReference type="ARBA" id="ARBA00023136"/>
    </source>
</evidence>
<evidence type="ECO:0000256" key="1">
    <source>
        <dbReference type="ARBA" id="ARBA00004141"/>
    </source>
</evidence>
<comment type="subcellular location">
    <subcellularLocation>
        <location evidence="1">Membrane</location>
        <topology evidence="1">Multi-pass membrane protein</topology>
    </subcellularLocation>
</comment>
<accession>S8E075</accession>
<dbReference type="SUPFAM" id="SSF103473">
    <property type="entry name" value="MFS general substrate transporter"/>
    <property type="match status" value="1"/>
</dbReference>
<dbReference type="InterPro" id="IPR020846">
    <property type="entry name" value="MFS_dom"/>
</dbReference>
<feature type="transmembrane region" description="Helical" evidence="5">
    <location>
        <begin position="73"/>
        <end position="93"/>
    </location>
</feature>
<feature type="transmembrane region" description="Helical" evidence="5">
    <location>
        <begin position="404"/>
        <end position="421"/>
    </location>
</feature>
<dbReference type="GO" id="GO:0005886">
    <property type="term" value="C:plasma membrane"/>
    <property type="evidence" value="ECO:0007669"/>
    <property type="project" value="TreeGrafter"/>
</dbReference>
<proteinExistence type="predicted"/>
<dbReference type="Proteomes" id="UP000015241">
    <property type="component" value="Unassembled WGS sequence"/>
</dbReference>
<dbReference type="PROSITE" id="PS50850">
    <property type="entry name" value="MFS"/>
    <property type="match status" value="1"/>
</dbReference>
<evidence type="ECO:0000313" key="7">
    <source>
        <dbReference type="EMBL" id="EPS98621.1"/>
    </source>
</evidence>
<dbReference type="Gene3D" id="1.20.1720.10">
    <property type="entry name" value="Multidrug resistance protein D"/>
    <property type="match status" value="1"/>
</dbReference>
<evidence type="ECO:0000256" key="2">
    <source>
        <dbReference type="ARBA" id="ARBA00022692"/>
    </source>
</evidence>
<feature type="transmembrane region" description="Helical" evidence="5">
    <location>
        <begin position="332"/>
        <end position="353"/>
    </location>
</feature>
<evidence type="ECO:0000256" key="3">
    <source>
        <dbReference type="ARBA" id="ARBA00022989"/>
    </source>
</evidence>
<name>S8E075_FOMSC</name>
<evidence type="ECO:0000313" key="8">
    <source>
        <dbReference type="Proteomes" id="UP000015241"/>
    </source>
</evidence>
<dbReference type="InParanoid" id="S8E075"/>
<feature type="transmembrane region" description="Helical" evidence="5">
    <location>
        <begin position="252"/>
        <end position="275"/>
    </location>
</feature>
<keyword evidence="2 5" id="KW-0812">Transmembrane</keyword>
<feature type="transmembrane region" description="Helical" evidence="5">
    <location>
        <begin position="193"/>
        <end position="213"/>
    </location>
</feature>
<dbReference type="PANTHER" id="PTHR23502:SF64">
    <property type="entry name" value="TRANSPORTER, PUTATIVE (AFU_ORTHOLOGUE AFUA_3G11760)-RELATED"/>
    <property type="match status" value="1"/>
</dbReference>
<dbReference type="HOGENOM" id="CLU_008455_8_0_1"/>
<keyword evidence="4 5" id="KW-0472">Membrane</keyword>
<gene>
    <name evidence="7" type="ORF">FOMPIDRAFT_1165031</name>
</gene>
<sequence length="468" mass="50286">MTVQDVANISEETPLLPQIPADKHAALYNRFSPAQKRAILALVSCAGIVPLLVLGSFIPAIPQIVEDMHSTPAIISLTINLAMFAMAFGNLVWASYSGFYGRRPIYLCSLPTLCVGSVGVANSTSVVELLGWRVIQAVGCSSGMSVGAAVAGDLYALEERGEAMGIFFGAALIGPAIAPFLGGSAVHFASWRALHLLFALLAIIMFVVMYCFLPETSHPGERGADKMFGEEKWRWHWLNPFKSLALLRAPNLVIPTLATTAILMTDYIISIPMAYTLGKRYNITNEALIGLLFLPVGVGNIIGAPLSGKLSDAMVVRWRAKRKGVWVPEDRLRASLLGAFLAPASTLVCGLLTEYVPGTLGIVLNVFSLFVNGISVDLALSPASAYNVDVLHARSAEVMSSMNALRAVLIAVMTSTVLPSIEKIGLIWTNLGGAVIGWTGLFMFLATIRYGDRMRASVKIEWSTARDN</sequence>
<dbReference type="Pfam" id="PF07690">
    <property type="entry name" value="MFS_1"/>
    <property type="match status" value="1"/>
</dbReference>
<keyword evidence="3 5" id="KW-1133">Transmembrane helix</keyword>
<organism evidence="7 8">
    <name type="scientific">Fomitopsis schrenkii</name>
    <name type="common">Brown rot fungus</name>
    <dbReference type="NCBI Taxonomy" id="2126942"/>
    <lineage>
        <taxon>Eukaryota</taxon>
        <taxon>Fungi</taxon>
        <taxon>Dikarya</taxon>
        <taxon>Basidiomycota</taxon>
        <taxon>Agaricomycotina</taxon>
        <taxon>Agaricomycetes</taxon>
        <taxon>Polyporales</taxon>
        <taxon>Fomitopsis</taxon>
    </lineage>
</organism>
<dbReference type="InterPro" id="IPR036259">
    <property type="entry name" value="MFS_trans_sf"/>
</dbReference>
<evidence type="ECO:0000256" key="5">
    <source>
        <dbReference type="SAM" id="Phobius"/>
    </source>
</evidence>
<keyword evidence="8" id="KW-1185">Reference proteome</keyword>
<reference evidence="7 8" key="1">
    <citation type="journal article" date="2012" name="Science">
        <title>The Paleozoic origin of enzymatic lignin decomposition reconstructed from 31 fungal genomes.</title>
        <authorList>
            <person name="Floudas D."/>
            <person name="Binder M."/>
            <person name="Riley R."/>
            <person name="Barry K."/>
            <person name="Blanchette R.A."/>
            <person name="Henrissat B."/>
            <person name="Martinez A.T."/>
            <person name="Otillar R."/>
            <person name="Spatafora J.W."/>
            <person name="Yadav J.S."/>
            <person name="Aerts A."/>
            <person name="Benoit I."/>
            <person name="Boyd A."/>
            <person name="Carlson A."/>
            <person name="Copeland A."/>
            <person name="Coutinho P.M."/>
            <person name="de Vries R.P."/>
            <person name="Ferreira P."/>
            <person name="Findley K."/>
            <person name="Foster B."/>
            <person name="Gaskell J."/>
            <person name="Glotzer D."/>
            <person name="Gorecki P."/>
            <person name="Heitman J."/>
            <person name="Hesse C."/>
            <person name="Hori C."/>
            <person name="Igarashi K."/>
            <person name="Jurgens J.A."/>
            <person name="Kallen N."/>
            <person name="Kersten P."/>
            <person name="Kohler A."/>
            <person name="Kuees U."/>
            <person name="Kumar T.K.A."/>
            <person name="Kuo A."/>
            <person name="LaButti K."/>
            <person name="Larrondo L.F."/>
            <person name="Lindquist E."/>
            <person name="Ling A."/>
            <person name="Lombard V."/>
            <person name="Lucas S."/>
            <person name="Lundell T."/>
            <person name="Martin R."/>
            <person name="McLaughlin D.J."/>
            <person name="Morgenstern I."/>
            <person name="Morin E."/>
            <person name="Murat C."/>
            <person name="Nagy L.G."/>
            <person name="Nolan M."/>
            <person name="Ohm R.A."/>
            <person name="Patyshakuliyeva A."/>
            <person name="Rokas A."/>
            <person name="Ruiz-Duenas F.J."/>
            <person name="Sabat G."/>
            <person name="Salamov A."/>
            <person name="Samejima M."/>
            <person name="Schmutz J."/>
            <person name="Slot J.C."/>
            <person name="St John F."/>
            <person name="Stenlid J."/>
            <person name="Sun H."/>
            <person name="Sun S."/>
            <person name="Syed K."/>
            <person name="Tsang A."/>
            <person name="Wiebenga A."/>
            <person name="Young D."/>
            <person name="Pisabarro A."/>
            <person name="Eastwood D.C."/>
            <person name="Martin F."/>
            <person name="Cullen D."/>
            <person name="Grigoriev I.V."/>
            <person name="Hibbett D.S."/>
        </authorList>
    </citation>
    <scope>NUCLEOTIDE SEQUENCE</scope>
    <source>
        <strain evidence="8">FP-58527</strain>
    </source>
</reference>
<feature type="domain" description="Major facilitator superfamily (MFS) profile" evidence="6">
    <location>
        <begin position="39"/>
        <end position="449"/>
    </location>
</feature>
<dbReference type="EMBL" id="KE504163">
    <property type="protein sequence ID" value="EPS98621.1"/>
    <property type="molecule type" value="Genomic_DNA"/>
</dbReference>
<protein>
    <recommendedName>
        <fullName evidence="6">Major facilitator superfamily (MFS) profile domain-containing protein</fullName>
    </recommendedName>
</protein>
<dbReference type="PANTHER" id="PTHR23502">
    <property type="entry name" value="MAJOR FACILITATOR SUPERFAMILY"/>
    <property type="match status" value="1"/>
</dbReference>
<dbReference type="STRING" id="743788.S8E075"/>
<dbReference type="OrthoDB" id="3066029at2759"/>
<evidence type="ECO:0000259" key="6">
    <source>
        <dbReference type="PROSITE" id="PS50850"/>
    </source>
</evidence>
<dbReference type="InterPro" id="IPR011701">
    <property type="entry name" value="MFS"/>
</dbReference>
<feature type="transmembrane region" description="Helical" evidence="5">
    <location>
        <begin position="287"/>
        <end position="311"/>
    </location>
</feature>
<dbReference type="AlphaFoldDB" id="S8E075"/>
<dbReference type="GO" id="GO:0022857">
    <property type="term" value="F:transmembrane transporter activity"/>
    <property type="evidence" value="ECO:0007669"/>
    <property type="project" value="InterPro"/>
</dbReference>